<dbReference type="InterPro" id="IPR000014">
    <property type="entry name" value="PAS"/>
</dbReference>
<dbReference type="InterPro" id="IPR035965">
    <property type="entry name" value="PAS-like_dom_sf"/>
</dbReference>
<keyword evidence="6" id="KW-1185">Reference proteome</keyword>
<dbReference type="Gene3D" id="3.30.450.20">
    <property type="entry name" value="PAS domain"/>
    <property type="match status" value="2"/>
</dbReference>
<dbReference type="OrthoDB" id="8553030at2"/>
<feature type="domain" description="GGDEF" evidence="4">
    <location>
        <begin position="625"/>
        <end position="757"/>
    </location>
</feature>
<dbReference type="SMART" id="SM00052">
    <property type="entry name" value="EAL"/>
    <property type="match status" value="1"/>
</dbReference>
<dbReference type="InterPro" id="IPR035919">
    <property type="entry name" value="EAL_sf"/>
</dbReference>
<dbReference type="NCBIfam" id="TIGR00229">
    <property type="entry name" value="sensory_box"/>
    <property type="match status" value="2"/>
</dbReference>
<feature type="domain" description="EAL" evidence="3">
    <location>
        <begin position="765"/>
        <end position="1020"/>
    </location>
</feature>
<dbReference type="PANTHER" id="PTHR44757:SF2">
    <property type="entry name" value="BIOFILM ARCHITECTURE MAINTENANCE PROTEIN MBAA"/>
    <property type="match status" value="1"/>
</dbReference>
<feature type="domain" description="PAC" evidence="2">
    <location>
        <begin position="80"/>
        <end position="132"/>
    </location>
</feature>
<evidence type="ECO:0000259" key="2">
    <source>
        <dbReference type="PROSITE" id="PS50113"/>
    </source>
</evidence>
<dbReference type="CDD" id="cd01948">
    <property type="entry name" value="EAL"/>
    <property type="match status" value="1"/>
</dbReference>
<dbReference type="SMART" id="SM00065">
    <property type="entry name" value="GAF"/>
    <property type="match status" value="2"/>
</dbReference>
<dbReference type="SUPFAM" id="SSF141868">
    <property type="entry name" value="EAL domain-like"/>
    <property type="match status" value="1"/>
</dbReference>
<dbReference type="Pfam" id="PF00563">
    <property type="entry name" value="EAL"/>
    <property type="match status" value="1"/>
</dbReference>
<dbReference type="InterPro" id="IPR003018">
    <property type="entry name" value="GAF"/>
</dbReference>
<dbReference type="PROSITE" id="PS50887">
    <property type="entry name" value="GGDEF"/>
    <property type="match status" value="1"/>
</dbReference>
<dbReference type="Pfam" id="PF13185">
    <property type="entry name" value="GAF_2"/>
    <property type="match status" value="1"/>
</dbReference>
<evidence type="ECO:0000259" key="1">
    <source>
        <dbReference type="PROSITE" id="PS50112"/>
    </source>
</evidence>
<dbReference type="SUPFAM" id="SSF55073">
    <property type="entry name" value="Nucleotide cyclase"/>
    <property type="match status" value="1"/>
</dbReference>
<evidence type="ECO:0000313" key="5">
    <source>
        <dbReference type="EMBL" id="SEO79778.1"/>
    </source>
</evidence>
<feature type="domain" description="PAS" evidence="1">
    <location>
        <begin position="10"/>
        <end position="79"/>
    </location>
</feature>
<dbReference type="SMART" id="SM00091">
    <property type="entry name" value="PAS"/>
    <property type="match status" value="2"/>
</dbReference>
<proteinExistence type="predicted"/>
<dbReference type="SMART" id="SM00086">
    <property type="entry name" value="PAC"/>
    <property type="match status" value="2"/>
</dbReference>
<dbReference type="EMBL" id="FOEG01000003">
    <property type="protein sequence ID" value="SEO79778.1"/>
    <property type="molecule type" value="Genomic_DNA"/>
</dbReference>
<dbReference type="Pfam" id="PF08447">
    <property type="entry name" value="PAS_3"/>
    <property type="match status" value="2"/>
</dbReference>
<dbReference type="InterPro" id="IPR001610">
    <property type="entry name" value="PAC"/>
</dbReference>
<dbReference type="NCBIfam" id="TIGR00254">
    <property type="entry name" value="GGDEF"/>
    <property type="match status" value="1"/>
</dbReference>
<dbReference type="PROSITE" id="PS50883">
    <property type="entry name" value="EAL"/>
    <property type="match status" value="1"/>
</dbReference>
<accession>A0A1H8SNB7</accession>
<dbReference type="InterPro" id="IPR013655">
    <property type="entry name" value="PAS_fold_3"/>
</dbReference>
<dbReference type="InterPro" id="IPR029016">
    <property type="entry name" value="GAF-like_dom_sf"/>
</dbReference>
<dbReference type="InterPro" id="IPR001633">
    <property type="entry name" value="EAL_dom"/>
</dbReference>
<dbReference type="SUPFAM" id="SSF55781">
    <property type="entry name" value="GAF domain-like"/>
    <property type="match status" value="2"/>
</dbReference>
<dbReference type="AlphaFoldDB" id="A0A1H8SNB7"/>
<dbReference type="CDD" id="cd01949">
    <property type="entry name" value="GGDEF"/>
    <property type="match status" value="1"/>
</dbReference>
<evidence type="ECO:0000259" key="4">
    <source>
        <dbReference type="PROSITE" id="PS50887"/>
    </source>
</evidence>
<dbReference type="Pfam" id="PF00990">
    <property type="entry name" value="GGDEF"/>
    <property type="match status" value="1"/>
</dbReference>
<organism evidence="5 6">
    <name type="scientific">Aquisalimonas asiatica</name>
    <dbReference type="NCBI Taxonomy" id="406100"/>
    <lineage>
        <taxon>Bacteria</taxon>
        <taxon>Pseudomonadati</taxon>
        <taxon>Pseudomonadota</taxon>
        <taxon>Gammaproteobacteria</taxon>
        <taxon>Chromatiales</taxon>
        <taxon>Ectothiorhodospiraceae</taxon>
        <taxon>Aquisalimonas</taxon>
    </lineage>
</organism>
<evidence type="ECO:0000259" key="3">
    <source>
        <dbReference type="PROSITE" id="PS50883"/>
    </source>
</evidence>
<sequence length="1021" mass="112042">MSGENGSGWLYELADVVDEVFWVSGRNSDQVHYLSPAFERLWGMPRERVYAEPRAWLEAVHPDDRGRIRRATDVGATDEYEQEFRIVDPAGRVRWIMERGAPVRDREGSLLRFAGTLRDITRRKQAEEALKESQRKFETLVSNMPGAAWRCRNDADWTVEYMSAGAEAVFGYPADAFINGEVTLAGIIHGDDIAFVRKAVEQSRTSDRPYQVNYRIWRTDGSLGWVREQARFVGSGDRIEGVIVDLTELKRKELALQSSVRALRMLSRCNQALIHADSECELLETVCEVAVEDGGYALAWVGQVGQGTGQLIAPVCMRGEARHGPGESGTSWSTEAAEAGDPVAQAVRQGRPVFIDDVSALPDSLRSMYGRGSCICLPLQANGAPYGVFVLLRDVPATPTEEERSLLRELASNLEFGLQVRRVQERESRLERVLGGVGAAVPGRSSGEFFEQLVLAMTEALDADVGAIARFVDGELWMSAPVATAVDGEIVEGEVYPLQGTPCEAYTTRKECVYAADVASAFPADAMLRELDVEGYVGHRLDAADGRPVGLLFVLYRRPVDDPQVALSVLRLVATRAVAQLERMDAEEHMRALAYHDPTTGLANRAACMAHLAEHLDGASAATASSLLLVSMNLRRFKDVNNSLGHSAGDDLLAQVGMRLQSSIEPGEFLAHLGGDEFAVVAAGADRDDVPRLLQRLRSVFRVPFQVGGMGLSMDATAGVAVAPDDGHTAMELLQHSDIALHQARKEGADYWLYDHALFDALNAQLQLARRLRDALRRDTLEMHYQPQLDLRTGTLIGVEALLRWNCLEEGWIPPSRFLPVAQQRQMMGAVFQWVLRCVARDLAAWRAAGHALPPEVSVNVAAEQLHDVSLVEQVDGVIQEYGLPRGVIAVEVTETGIMRDPETAAALVNRLRARGSSVAIDDFGTGYSSLSYLKNLAADTLKIDLSFVLGMLDDRSDHAIVGTIIAMAHALEMNCIAEGVETEGHREALLEMGCERGQGYLFGRPCPPQAFAAEWLERTS</sequence>
<protein>
    <submittedName>
        <fullName evidence="5">PAS domain S-box-containing protein/diguanylate cyclase (GGDEF) domain-containing protein</fullName>
    </submittedName>
</protein>
<name>A0A1H8SNB7_9GAMM</name>
<dbReference type="SUPFAM" id="SSF55785">
    <property type="entry name" value="PYP-like sensor domain (PAS domain)"/>
    <property type="match status" value="2"/>
</dbReference>
<dbReference type="PROSITE" id="PS50112">
    <property type="entry name" value="PAS"/>
    <property type="match status" value="2"/>
</dbReference>
<dbReference type="SMART" id="SM00267">
    <property type="entry name" value="GGDEF"/>
    <property type="match status" value="1"/>
</dbReference>
<dbReference type="PROSITE" id="PS50113">
    <property type="entry name" value="PAC"/>
    <property type="match status" value="2"/>
</dbReference>
<feature type="domain" description="PAS" evidence="1">
    <location>
        <begin position="133"/>
        <end position="207"/>
    </location>
</feature>
<dbReference type="InterPro" id="IPR000160">
    <property type="entry name" value="GGDEF_dom"/>
</dbReference>
<gene>
    <name evidence="5" type="ORF">SAMN04488052_10370</name>
</gene>
<dbReference type="Gene3D" id="3.30.70.270">
    <property type="match status" value="1"/>
</dbReference>
<dbReference type="Gene3D" id="3.30.450.40">
    <property type="match status" value="2"/>
</dbReference>
<dbReference type="InterPro" id="IPR029787">
    <property type="entry name" value="Nucleotide_cyclase"/>
</dbReference>
<evidence type="ECO:0000313" key="6">
    <source>
        <dbReference type="Proteomes" id="UP000199657"/>
    </source>
</evidence>
<dbReference type="Proteomes" id="UP000199657">
    <property type="component" value="Unassembled WGS sequence"/>
</dbReference>
<dbReference type="CDD" id="cd00130">
    <property type="entry name" value="PAS"/>
    <property type="match status" value="2"/>
</dbReference>
<dbReference type="Gene3D" id="3.20.20.450">
    <property type="entry name" value="EAL domain"/>
    <property type="match status" value="1"/>
</dbReference>
<dbReference type="PANTHER" id="PTHR44757">
    <property type="entry name" value="DIGUANYLATE CYCLASE DGCP"/>
    <property type="match status" value="1"/>
</dbReference>
<feature type="domain" description="PAC" evidence="2">
    <location>
        <begin position="210"/>
        <end position="258"/>
    </location>
</feature>
<dbReference type="InterPro" id="IPR052155">
    <property type="entry name" value="Biofilm_reg_signaling"/>
</dbReference>
<dbReference type="InterPro" id="IPR000700">
    <property type="entry name" value="PAS-assoc_C"/>
</dbReference>
<dbReference type="RefSeq" id="WP_091642150.1">
    <property type="nucleotide sequence ID" value="NZ_FOEG01000003.1"/>
</dbReference>
<dbReference type="InterPro" id="IPR043128">
    <property type="entry name" value="Rev_trsase/Diguanyl_cyclase"/>
</dbReference>
<dbReference type="STRING" id="406100.SAMN04488052_10370"/>
<reference evidence="5 6" key="1">
    <citation type="submission" date="2016-10" db="EMBL/GenBank/DDBJ databases">
        <authorList>
            <person name="de Groot N.N."/>
        </authorList>
    </citation>
    <scope>NUCLEOTIDE SEQUENCE [LARGE SCALE GENOMIC DNA]</scope>
    <source>
        <strain evidence="5 6">CGMCC 1.6291</strain>
    </source>
</reference>